<comment type="caution">
    <text evidence="1">The sequence shown here is derived from an EMBL/GenBank/DDBJ whole genome shotgun (WGS) entry which is preliminary data.</text>
</comment>
<dbReference type="Proteomes" id="UP001200145">
    <property type="component" value="Unassembled WGS sequence"/>
</dbReference>
<reference evidence="1 2" key="1">
    <citation type="submission" date="2022-01" db="EMBL/GenBank/DDBJ databases">
        <title>Flavihumibacter sp. nov., isolated from sediment of a river.</title>
        <authorList>
            <person name="Liu H."/>
        </authorList>
    </citation>
    <scope>NUCLEOTIDE SEQUENCE [LARGE SCALE GENOMIC DNA]</scope>
    <source>
        <strain evidence="1 2">RY-1</strain>
    </source>
</reference>
<accession>A0ABS9BFJ5</accession>
<keyword evidence="1" id="KW-0645">Protease</keyword>
<keyword evidence="2" id="KW-1185">Reference proteome</keyword>
<keyword evidence="1" id="KW-0378">Hydrolase</keyword>
<protein>
    <submittedName>
        <fullName evidence="1">DUF922 domain-containing Zn-dependent protease</fullName>
    </submittedName>
</protein>
<dbReference type="RefSeq" id="WP_234864996.1">
    <property type="nucleotide sequence ID" value="NZ_JAKEVY010000002.1"/>
</dbReference>
<evidence type="ECO:0000313" key="1">
    <source>
        <dbReference type="EMBL" id="MCF1714377.1"/>
    </source>
</evidence>
<organism evidence="1 2">
    <name type="scientific">Flavihumibacter fluminis</name>
    <dbReference type="NCBI Taxonomy" id="2909236"/>
    <lineage>
        <taxon>Bacteria</taxon>
        <taxon>Pseudomonadati</taxon>
        <taxon>Bacteroidota</taxon>
        <taxon>Chitinophagia</taxon>
        <taxon>Chitinophagales</taxon>
        <taxon>Chitinophagaceae</taxon>
        <taxon>Flavihumibacter</taxon>
    </lineage>
</organism>
<proteinExistence type="predicted"/>
<evidence type="ECO:0000313" key="2">
    <source>
        <dbReference type="Proteomes" id="UP001200145"/>
    </source>
</evidence>
<dbReference type="InterPro" id="IPR010321">
    <property type="entry name" value="DUF922"/>
</dbReference>
<dbReference type="Pfam" id="PF06037">
    <property type="entry name" value="DUF922"/>
    <property type="match status" value="1"/>
</dbReference>
<name>A0ABS9BFJ5_9BACT</name>
<gene>
    <name evidence="1" type="ORF">L0U88_07030</name>
</gene>
<dbReference type="GO" id="GO:0008233">
    <property type="term" value="F:peptidase activity"/>
    <property type="evidence" value="ECO:0007669"/>
    <property type="project" value="UniProtKB-KW"/>
</dbReference>
<sequence>MVWAILMNLFLILPAKESEAKDADSINWRNRRTLTWSDFKAAPVQTAPNAALTSTSILINYRYNDESLQFNLICVFYPHKSWTKVKTNHILAHEQGHFDISQLFTRKLYKELKAYKFKPETVDRDVQEIYQRITQEQADYQNLYDKETNFSRNAAGQESWSQRIEKELKETAAYADYPEQ</sequence>
<dbReference type="GO" id="GO:0006508">
    <property type="term" value="P:proteolysis"/>
    <property type="evidence" value="ECO:0007669"/>
    <property type="project" value="UniProtKB-KW"/>
</dbReference>
<dbReference type="EMBL" id="JAKEVY010000002">
    <property type="protein sequence ID" value="MCF1714377.1"/>
    <property type="molecule type" value="Genomic_DNA"/>
</dbReference>